<dbReference type="OrthoDB" id="10502026at2759"/>
<dbReference type="EMBL" id="MLAK01000695">
    <property type="protein sequence ID" value="OHT07459.1"/>
    <property type="molecule type" value="Genomic_DNA"/>
</dbReference>
<dbReference type="GeneID" id="94838360"/>
<proteinExistence type="predicted"/>
<dbReference type="AlphaFoldDB" id="A0A1J4K8C4"/>
<organism evidence="1 2">
    <name type="scientific">Tritrichomonas foetus</name>
    <dbReference type="NCBI Taxonomy" id="1144522"/>
    <lineage>
        <taxon>Eukaryota</taxon>
        <taxon>Metamonada</taxon>
        <taxon>Parabasalia</taxon>
        <taxon>Tritrichomonadida</taxon>
        <taxon>Tritrichomonadidae</taxon>
        <taxon>Tritrichomonas</taxon>
    </lineage>
</organism>
<accession>A0A1J4K8C4</accession>
<evidence type="ECO:0008006" key="3">
    <source>
        <dbReference type="Google" id="ProtNLM"/>
    </source>
</evidence>
<evidence type="ECO:0000313" key="1">
    <source>
        <dbReference type="EMBL" id="OHT07459.1"/>
    </source>
</evidence>
<protein>
    <recommendedName>
        <fullName evidence="3">DNA damage-binding protein 1</fullName>
    </recommendedName>
</protein>
<keyword evidence="2" id="KW-1185">Reference proteome</keyword>
<dbReference type="Gene3D" id="2.130.10.10">
    <property type="entry name" value="YVTN repeat-like/Quinoprotein amine dehydrogenase"/>
    <property type="match status" value="1"/>
</dbReference>
<name>A0A1J4K8C4_9EUKA</name>
<dbReference type="SUPFAM" id="SSF50978">
    <property type="entry name" value="WD40 repeat-like"/>
    <property type="match status" value="1"/>
</dbReference>
<dbReference type="InterPro" id="IPR036322">
    <property type="entry name" value="WD40_repeat_dom_sf"/>
</dbReference>
<reference evidence="1" key="1">
    <citation type="submission" date="2016-10" db="EMBL/GenBank/DDBJ databases">
        <authorList>
            <person name="Benchimol M."/>
            <person name="Almeida L.G."/>
            <person name="Vasconcelos A.T."/>
            <person name="Perreira-Neves A."/>
            <person name="Rosa I.A."/>
            <person name="Tasca T."/>
            <person name="Bogo M.R."/>
            <person name="de Souza W."/>
        </authorList>
    </citation>
    <scope>NUCLEOTIDE SEQUENCE [LARGE SCALE GENOMIC DNA]</scope>
    <source>
        <strain evidence="1">K</strain>
    </source>
</reference>
<dbReference type="Proteomes" id="UP000179807">
    <property type="component" value="Unassembled WGS sequence"/>
</dbReference>
<gene>
    <name evidence="1" type="ORF">TRFO_24270</name>
</gene>
<dbReference type="RefSeq" id="XP_068360595.1">
    <property type="nucleotide sequence ID" value="XM_068503656.1"/>
</dbReference>
<sequence length="757" mass="84400">MNPIRILDSFGEFYSAFHEDRPIFIHYQFDLLRVGDFHTLEEIARATFKMPIVSVCVPPFDKSKPLRFVVVTEDQFAHLIVLNNGKFRILSSSSLEDKVTLCHTLLVDAQGRPHLLFENGTLIRLSRNDTNVTNVNWPPPKVLRVVRMCALPAFENQLSAFPNSASFSAFIRTENSCQITTWFVDFNENRVYEGPTTITLSYQSQYISPFFFKQEDQVFAAFPLNEIDKCDDIIACSNFYHGTTYVATNSGQLLSVTKNGLKHVANLNEPPVRIETNGTDFIYLNADGSLISPVSGFTFPIPHFFRLEEYNSILIRCGLSNINPFPIIPPPPPQLAFASIETDKVTTNSGAVWKAPHKIVASNSARQKNEEFIIVATTASIHIIKSNVSKGDLNLLFEKNWESAITAVAISSTNYAVASVDNRVYVSSFVGEPYSFTFQQSLCLALSLSETTLASGFTDGLFILASLKDRGPIFTVNPFKSPVKSVMHITDDSTVVEWGEATGLVTADNIQWIKLPSFPAANFASFGSGLLALATSQSLGIYNFVQRKLIAKIPIRVIGVCSSGNRFFALTIRNELIILYFHRDITVDHQSIIDIDEPLAIAAVDETVYVICTKFISVFDMRGHKLDTVEISNPPRYYGAASRGLFVAFSRNVWYISRDQSTKRIPHDKGNITGFAVIDDDRFVISTNSRLLICFCEGLKVIFSTITKISKKVSSLKCYNSKIDGPIDTVLAIFDDSSIQKWPIPQPASNIETVTKD</sequence>
<dbReference type="InterPro" id="IPR015943">
    <property type="entry name" value="WD40/YVTN_repeat-like_dom_sf"/>
</dbReference>
<evidence type="ECO:0000313" key="2">
    <source>
        <dbReference type="Proteomes" id="UP000179807"/>
    </source>
</evidence>
<comment type="caution">
    <text evidence="1">The sequence shown here is derived from an EMBL/GenBank/DDBJ whole genome shotgun (WGS) entry which is preliminary data.</text>
</comment>
<dbReference type="VEuPathDB" id="TrichDB:TRFO_24270"/>